<accession>A0ABQ9J800</accession>
<organism evidence="2 3">
    <name type="scientific">Molorchus minor</name>
    <dbReference type="NCBI Taxonomy" id="1323400"/>
    <lineage>
        <taxon>Eukaryota</taxon>
        <taxon>Metazoa</taxon>
        <taxon>Ecdysozoa</taxon>
        <taxon>Arthropoda</taxon>
        <taxon>Hexapoda</taxon>
        <taxon>Insecta</taxon>
        <taxon>Pterygota</taxon>
        <taxon>Neoptera</taxon>
        <taxon>Endopterygota</taxon>
        <taxon>Coleoptera</taxon>
        <taxon>Polyphaga</taxon>
        <taxon>Cucujiformia</taxon>
        <taxon>Chrysomeloidea</taxon>
        <taxon>Cerambycidae</taxon>
        <taxon>Lamiinae</taxon>
        <taxon>Monochamini</taxon>
        <taxon>Molorchus</taxon>
    </lineage>
</organism>
<name>A0ABQ9J800_9CUCU</name>
<keyword evidence="1" id="KW-0732">Signal</keyword>
<sequence>MLLVVIILLWIGLCYFLCRSPGRLPLPSISSRVIAKSGDELSEKSLLASKKDELDAASIQWKARVEKSDAEKFSVTGKMGEKIREAVPTINIPPVDNKKRTPQAKRFKLKDVMGITHFIYFYNRTEK</sequence>
<keyword evidence="3" id="KW-1185">Reference proteome</keyword>
<evidence type="ECO:0000313" key="3">
    <source>
        <dbReference type="Proteomes" id="UP001162164"/>
    </source>
</evidence>
<dbReference type="EMBL" id="JAPWTJ010001033">
    <property type="protein sequence ID" value="KAJ8974224.1"/>
    <property type="molecule type" value="Genomic_DNA"/>
</dbReference>
<evidence type="ECO:0000313" key="2">
    <source>
        <dbReference type="EMBL" id="KAJ8974224.1"/>
    </source>
</evidence>
<comment type="caution">
    <text evidence="2">The sequence shown here is derived from an EMBL/GenBank/DDBJ whole genome shotgun (WGS) entry which is preliminary data.</text>
</comment>
<gene>
    <name evidence="2" type="ORF">NQ317_012119</name>
</gene>
<dbReference type="Proteomes" id="UP001162164">
    <property type="component" value="Unassembled WGS sequence"/>
</dbReference>
<protein>
    <submittedName>
        <fullName evidence="2">Uncharacterized protein</fullName>
    </submittedName>
</protein>
<reference evidence="2" key="1">
    <citation type="journal article" date="2023" name="Insect Mol. Biol.">
        <title>Genome sequencing provides insights into the evolution of gene families encoding plant cell wall-degrading enzymes in longhorned beetles.</title>
        <authorList>
            <person name="Shin N.R."/>
            <person name="Okamura Y."/>
            <person name="Kirsch R."/>
            <person name="Pauchet Y."/>
        </authorList>
    </citation>
    <scope>NUCLEOTIDE SEQUENCE</scope>
    <source>
        <strain evidence="2">MMC_N1</strain>
    </source>
</reference>
<evidence type="ECO:0000256" key="1">
    <source>
        <dbReference type="SAM" id="SignalP"/>
    </source>
</evidence>
<proteinExistence type="predicted"/>
<feature type="chain" id="PRO_5047481357" evidence="1">
    <location>
        <begin position="17"/>
        <end position="127"/>
    </location>
</feature>
<feature type="signal peptide" evidence="1">
    <location>
        <begin position="1"/>
        <end position="16"/>
    </location>
</feature>